<name>A0ABM9E906_9HYPH</name>
<sequence>MIDLINDCELVGVADPLGKKTGFLIPVFFSPASNALLVEERSSNGRVAGYSPLHPQETEILPTLRGQSRVGDRPHWAFGLGDGVLVGRGTQRREELKNALRGPFLMARPMLALEVTDFLGLKEDRNNLAAKIFADLRRKNAEVARRWRDIAILIPDIKAAWLNQQSDLTAGRKRGAIPTLAAQVREPEVAIRFSSSANFSGGTFRVHLERIVRNCLAELPDLYEEPNGDWIFRFQEARDTRDALDASPQARALIYLADDALPFSEPNRSGGYDSIGIYPQDKSREFIGDVLASETPSYVTFLLDDAYGAILDGAPELHHRRPLGLGVRAGRSKDLSRSEVQALSRYPHPTVVITQQSPPGFLRDTFSGELRDAVNLMSPSWYGDSQWIFPSRACAFMRARGLGPQKMLDALAQLYERCRQLKLDTTVGVAFLAMETAPSMRAYEFARVLFPQLDWKDLPKEPRVKQPIDAALLAAIDSNVDDEYRWQSHCKIIETILRKRGWETVVAVETNHEKRLNLHASAMDVELKILRDKPRGGRTSYNQPLDLNIENIDKLALVEDANAGMVLSRLERYGDLLVTPRDLCCFDPAADSVWSLHALQLKRMSHWMVSKSRTLHVALICRVAMERGMAEVDDAERLFTALKDPGLGQIAFLASSRLKTSELGCELKLRLVSRGSNIPLPDQFSKLGSFILRVDQNGPAMFSEE</sequence>
<proteinExistence type="predicted"/>
<protein>
    <submittedName>
        <fullName evidence="1">Uncharacterized protein</fullName>
    </submittedName>
</protein>
<reference evidence="1" key="1">
    <citation type="submission" date="2022-03" db="EMBL/GenBank/DDBJ databases">
        <authorList>
            <person name="Brunel B."/>
        </authorList>
    </citation>
    <scope>NUCLEOTIDE SEQUENCE</scope>
    <source>
        <strain evidence="1">STM4922sample</strain>
    </source>
</reference>
<evidence type="ECO:0000313" key="1">
    <source>
        <dbReference type="EMBL" id="CAH2405627.1"/>
    </source>
</evidence>
<gene>
    <name evidence="1" type="ORF">MES4922_40351</name>
</gene>
<evidence type="ECO:0000313" key="2">
    <source>
        <dbReference type="Proteomes" id="UP001152604"/>
    </source>
</evidence>
<dbReference type="Proteomes" id="UP001152604">
    <property type="component" value="Unassembled WGS sequence"/>
</dbReference>
<accession>A0ABM9E906</accession>
<comment type="caution">
    <text evidence="1">The sequence shown here is derived from an EMBL/GenBank/DDBJ whole genome shotgun (WGS) entry which is preliminary data.</text>
</comment>
<dbReference type="EMBL" id="CAKXZS010000034">
    <property type="protein sequence ID" value="CAH2405627.1"/>
    <property type="molecule type" value="Genomic_DNA"/>
</dbReference>
<organism evidence="1 2">
    <name type="scientific">Mesorhizobium ventifaucium</name>
    <dbReference type="NCBI Taxonomy" id="666020"/>
    <lineage>
        <taxon>Bacteria</taxon>
        <taxon>Pseudomonadati</taxon>
        <taxon>Pseudomonadota</taxon>
        <taxon>Alphaproteobacteria</taxon>
        <taxon>Hyphomicrobiales</taxon>
        <taxon>Phyllobacteriaceae</taxon>
        <taxon>Mesorhizobium</taxon>
    </lineage>
</organism>
<keyword evidence="2" id="KW-1185">Reference proteome</keyword>
<dbReference type="RefSeq" id="WP_254027325.1">
    <property type="nucleotide sequence ID" value="NZ_CAKXZS010000034.1"/>
</dbReference>